<dbReference type="Proteomes" id="UP000015350">
    <property type="component" value="Unassembled WGS sequence"/>
</dbReference>
<evidence type="ECO:0000313" key="1">
    <source>
        <dbReference type="EMBL" id="EPY01393.1"/>
    </source>
</evidence>
<accession>S9SBC1</accession>
<protein>
    <submittedName>
        <fullName evidence="1">Uncharacterized protein</fullName>
    </submittedName>
</protein>
<dbReference type="EMBL" id="AQPH01000042">
    <property type="protein sequence ID" value="EPY01393.1"/>
    <property type="molecule type" value="Genomic_DNA"/>
</dbReference>
<dbReference type="STRING" id="1316936.K678_11366"/>
<comment type="caution">
    <text evidence="1">The sequence shown here is derived from an EMBL/GenBank/DDBJ whole genome shotgun (WGS) entry which is preliminary data.</text>
</comment>
<gene>
    <name evidence="1" type="ORF">K678_11366</name>
</gene>
<evidence type="ECO:0000313" key="2">
    <source>
        <dbReference type="Proteomes" id="UP000015350"/>
    </source>
</evidence>
<dbReference type="AlphaFoldDB" id="S9SBC1"/>
<dbReference type="Pfam" id="PF02831">
    <property type="entry name" value="gpW"/>
    <property type="match status" value="1"/>
</dbReference>
<dbReference type="RefSeq" id="WP_021132586.1">
    <property type="nucleotide sequence ID" value="NZ_AQPH01000042.1"/>
</dbReference>
<dbReference type="Gene3D" id="3.30.1580.10">
    <property type="entry name" value="Head-to-tail joining protein W"/>
    <property type="match status" value="1"/>
</dbReference>
<name>S9SBC1_MAGFU</name>
<dbReference type="GO" id="GO:0019058">
    <property type="term" value="P:viral life cycle"/>
    <property type="evidence" value="ECO:0007669"/>
    <property type="project" value="InterPro"/>
</dbReference>
<proteinExistence type="predicted"/>
<sequence length="75" mass="7808">MSPLTDADRARLTAQLSELQAAYDRLISGPVISVGSGSRTVGYGKGDAVALMARIAAIKRQLGIGGGRISLTPYF</sequence>
<dbReference type="InterPro" id="IPR004174">
    <property type="entry name" value="GpW"/>
</dbReference>
<organism evidence="1 2">
    <name type="scientific">Magnetospirillum fulvum MGU-K5</name>
    <dbReference type="NCBI Taxonomy" id="1316936"/>
    <lineage>
        <taxon>Bacteria</taxon>
        <taxon>Pseudomonadati</taxon>
        <taxon>Pseudomonadota</taxon>
        <taxon>Alphaproteobacteria</taxon>
        <taxon>Rhodospirillales</taxon>
        <taxon>Rhodospirillaceae</taxon>
        <taxon>Magnetospirillum</taxon>
    </lineage>
</organism>
<dbReference type="InterPro" id="IPR036626">
    <property type="entry name" value="GpW_sf"/>
</dbReference>
<reference evidence="1 2" key="1">
    <citation type="submission" date="2013-04" db="EMBL/GenBank/DDBJ databases">
        <authorList>
            <person name="Kuznetsov B."/>
            <person name="Ivanovsky R."/>
        </authorList>
    </citation>
    <scope>NUCLEOTIDE SEQUENCE [LARGE SCALE GENOMIC DNA]</scope>
    <source>
        <strain evidence="1 2">MGU-K5</strain>
    </source>
</reference>